<reference evidence="1 2" key="2">
    <citation type="journal article" date="2022" name="Mol. Ecol. Resour.">
        <title>The genomes of chicory, endive, great burdock and yacon provide insights into Asteraceae paleo-polyploidization history and plant inulin production.</title>
        <authorList>
            <person name="Fan W."/>
            <person name="Wang S."/>
            <person name="Wang H."/>
            <person name="Wang A."/>
            <person name="Jiang F."/>
            <person name="Liu H."/>
            <person name="Zhao H."/>
            <person name="Xu D."/>
            <person name="Zhang Y."/>
        </authorList>
    </citation>
    <scope>NUCLEOTIDE SEQUENCE [LARGE SCALE GENOMIC DNA]</scope>
    <source>
        <strain evidence="2">cv. Punajuju</strain>
        <tissue evidence="1">Leaves</tissue>
    </source>
</reference>
<evidence type="ECO:0000313" key="2">
    <source>
        <dbReference type="Proteomes" id="UP001055811"/>
    </source>
</evidence>
<protein>
    <submittedName>
        <fullName evidence="1">Uncharacterized protein</fullName>
    </submittedName>
</protein>
<comment type="caution">
    <text evidence="1">The sequence shown here is derived from an EMBL/GenBank/DDBJ whole genome shotgun (WGS) entry which is preliminary data.</text>
</comment>
<proteinExistence type="predicted"/>
<reference evidence="2" key="1">
    <citation type="journal article" date="2022" name="Mol. Ecol. Resour.">
        <title>The genomes of chicory, endive, great burdock and yacon provide insights into Asteraceae palaeo-polyploidization history and plant inulin production.</title>
        <authorList>
            <person name="Fan W."/>
            <person name="Wang S."/>
            <person name="Wang H."/>
            <person name="Wang A."/>
            <person name="Jiang F."/>
            <person name="Liu H."/>
            <person name="Zhao H."/>
            <person name="Xu D."/>
            <person name="Zhang Y."/>
        </authorList>
    </citation>
    <scope>NUCLEOTIDE SEQUENCE [LARGE SCALE GENOMIC DNA]</scope>
    <source>
        <strain evidence="2">cv. Punajuju</strain>
    </source>
</reference>
<dbReference type="EMBL" id="CM042017">
    <property type="protein sequence ID" value="KAI3691237.1"/>
    <property type="molecule type" value="Genomic_DNA"/>
</dbReference>
<dbReference type="Proteomes" id="UP001055811">
    <property type="component" value="Linkage Group LG09"/>
</dbReference>
<keyword evidence="2" id="KW-1185">Reference proteome</keyword>
<sequence length="86" mass="9731">MHVSHPTMIRGRRKNLEYRVLVCVTYSYISGCTGDKRMTIYTDYALLVLYAISKHSKRADKLTVHKECKCGKALVVTESSSSICKS</sequence>
<name>A0ACB8YZR0_CICIN</name>
<gene>
    <name evidence="1" type="ORF">L2E82_49486</name>
</gene>
<organism evidence="1 2">
    <name type="scientific">Cichorium intybus</name>
    <name type="common">Chicory</name>
    <dbReference type="NCBI Taxonomy" id="13427"/>
    <lineage>
        <taxon>Eukaryota</taxon>
        <taxon>Viridiplantae</taxon>
        <taxon>Streptophyta</taxon>
        <taxon>Embryophyta</taxon>
        <taxon>Tracheophyta</taxon>
        <taxon>Spermatophyta</taxon>
        <taxon>Magnoliopsida</taxon>
        <taxon>eudicotyledons</taxon>
        <taxon>Gunneridae</taxon>
        <taxon>Pentapetalae</taxon>
        <taxon>asterids</taxon>
        <taxon>campanulids</taxon>
        <taxon>Asterales</taxon>
        <taxon>Asteraceae</taxon>
        <taxon>Cichorioideae</taxon>
        <taxon>Cichorieae</taxon>
        <taxon>Cichoriinae</taxon>
        <taxon>Cichorium</taxon>
    </lineage>
</organism>
<evidence type="ECO:0000313" key="1">
    <source>
        <dbReference type="EMBL" id="KAI3691237.1"/>
    </source>
</evidence>
<accession>A0ACB8YZR0</accession>